<dbReference type="InterPro" id="IPR018060">
    <property type="entry name" value="HTH_AraC"/>
</dbReference>
<dbReference type="PANTHER" id="PTHR42713">
    <property type="entry name" value="HISTIDINE KINASE-RELATED"/>
    <property type="match status" value="1"/>
</dbReference>
<dbReference type="SMART" id="SM00448">
    <property type="entry name" value="REC"/>
    <property type="match status" value="1"/>
</dbReference>
<keyword evidence="6" id="KW-0238">DNA-binding</keyword>
<dbReference type="InterPro" id="IPR001789">
    <property type="entry name" value="Sig_transdc_resp-reg_receiver"/>
</dbReference>
<evidence type="ECO:0000256" key="4">
    <source>
        <dbReference type="ARBA" id="ARBA00023012"/>
    </source>
</evidence>
<keyword evidence="12" id="KW-1185">Reference proteome</keyword>
<accession>A0ABT2UNR3</accession>
<evidence type="ECO:0000256" key="5">
    <source>
        <dbReference type="ARBA" id="ARBA00023015"/>
    </source>
</evidence>
<feature type="modified residue" description="4-aspartylphosphate" evidence="8">
    <location>
        <position position="55"/>
    </location>
</feature>
<keyword evidence="5" id="KW-0805">Transcription regulation</keyword>
<dbReference type="RefSeq" id="WP_262686679.1">
    <property type="nucleotide sequence ID" value="NZ_JAOQIO010000095.1"/>
</dbReference>
<proteinExistence type="predicted"/>
<reference evidence="11 12" key="1">
    <citation type="submission" date="2022-09" db="EMBL/GenBank/DDBJ databases">
        <authorList>
            <person name="Han X.L."/>
            <person name="Wang Q."/>
            <person name="Lu T."/>
        </authorList>
    </citation>
    <scope>NUCLEOTIDE SEQUENCE [LARGE SCALE GENOMIC DNA]</scope>
    <source>
        <strain evidence="11 12">WQ 127069</strain>
    </source>
</reference>
<keyword evidence="2" id="KW-0963">Cytoplasm</keyword>
<dbReference type="PRINTS" id="PR00032">
    <property type="entry name" value="HTHARAC"/>
</dbReference>
<keyword evidence="4" id="KW-0902">Two-component regulatory system</keyword>
<dbReference type="SMART" id="SM00342">
    <property type="entry name" value="HTH_ARAC"/>
    <property type="match status" value="1"/>
</dbReference>
<evidence type="ECO:0000256" key="1">
    <source>
        <dbReference type="ARBA" id="ARBA00004496"/>
    </source>
</evidence>
<dbReference type="Gene3D" id="3.40.50.2300">
    <property type="match status" value="1"/>
</dbReference>
<keyword evidence="7" id="KW-0804">Transcription</keyword>
<comment type="caution">
    <text evidence="11">The sequence shown here is derived from an EMBL/GenBank/DDBJ whole genome shotgun (WGS) entry which is preliminary data.</text>
</comment>
<evidence type="ECO:0000259" key="9">
    <source>
        <dbReference type="PROSITE" id="PS01124"/>
    </source>
</evidence>
<dbReference type="PROSITE" id="PS50110">
    <property type="entry name" value="RESPONSE_REGULATORY"/>
    <property type="match status" value="1"/>
</dbReference>
<name>A0ABT2UNR3_9BACL</name>
<dbReference type="Gene3D" id="1.10.10.60">
    <property type="entry name" value="Homeodomain-like"/>
    <property type="match status" value="2"/>
</dbReference>
<protein>
    <submittedName>
        <fullName evidence="11">Response regulator</fullName>
    </submittedName>
</protein>
<dbReference type="CDD" id="cd17536">
    <property type="entry name" value="REC_YesN-like"/>
    <property type="match status" value="1"/>
</dbReference>
<evidence type="ECO:0000313" key="11">
    <source>
        <dbReference type="EMBL" id="MCU6795726.1"/>
    </source>
</evidence>
<organism evidence="11 12">
    <name type="scientific">Paenibacillus baimaensis</name>
    <dbReference type="NCBI Taxonomy" id="2982185"/>
    <lineage>
        <taxon>Bacteria</taxon>
        <taxon>Bacillati</taxon>
        <taxon>Bacillota</taxon>
        <taxon>Bacilli</taxon>
        <taxon>Bacillales</taxon>
        <taxon>Paenibacillaceae</taxon>
        <taxon>Paenibacillus</taxon>
    </lineage>
</organism>
<dbReference type="InterPro" id="IPR051552">
    <property type="entry name" value="HptR"/>
</dbReference>
<evidence type="ECO:0000256" key="7">
    <source>
        <dbReference type="ARBA" id="ARBA00023163"/>
    </source>
</evidence>
<sequence>MYSVMIVDDEQLIRRSLYKMISESPIGFTVVGEAEDGLAAFEQACSLTPDLILTDIKMPVMGGMDFIRNSRTANLDCQFIVLSGYGEFELAQEALRYGVADYLLKPIRPEQLEFTLVKMKTVLDHKRNAWMDYDLWLVYYPNAAKRMADCIWHMDEIGIHHELSQFYAQWIEGAHKYPSCKDRSVEYVSWVLKNLQNYGGAELNQPNLYALRSAKNGDTIHKLTESLLTEWMNVIRTKRNHGAYHTIKQAAAFMEKNYMDKELSLQSVADYVRLSPSYVSQIFKEAMGASFVQYLIQIRMEQSKCLLSNPHSKTYEVAEAVGYEDYPHFTKTFKKYYGISPREFRNRQGLE</sequence>
<gene>
    <name evidence="11" type="ORF">OB236_26780</name>
</gene>
<dbReference type="InterPro" id="IPR011006">
    <property type="entry name" value="CheY-like_superfamily"/>
</dbReference>
<dbReference type="Proteomes" id="UP001652445">
    <property type="component" value="Unassembled WGS sequence"/>
</dbReference>
<dbReference type="EMBL" id="JAOQIO010000095">
    <property type="protein sequence ID" value="MCU6795726.1"/>
    <property type="molecule type" value="Genomic_DNA"/>
</dbReference>
<feature type="domain" description="HTH araC/xylS-type" evidence="9">
    <location>
        <begin position="248"/>
        <end position="347"/>
    </location>
</feature>
<evidence type="ECO:0000256" key="8">
    <source>
        <dbReference type="PROSITE-ProRule" id="PRU00169"/>
    </source>
</evidence>
<keyword evidence="3 8" id="KW-0597">Phosphoprotein</keyword>
<dbReference type="Pfam" id="PF12833">
    <property type="entry name" value="HTH_18"/>
    <property type="match status" value="1"/>
</dbReference>
<evidence type="ECO:0000256" key="6">
    <source>
        <dbReference type="ARBA" id="ARBA00023125"/>
    </source>
</evidence>
<dbReference type="PANTHER" id="PTHR42713:SF3">
    <property type="entry name" value="TRANSCRIPTIONAL REGULATORY PROTEIN HPTR"/>
    <property type="match status" value="1"/>
</dbReference>
<dbReference type="SUPFAM" id="SSF46689">
    <property type="entry name" value="Homeodomain-like"/>
    <property type="match status" value="2"/>
</dbReference>
<evidence type="ECO:0000259" key="10">
    <source>
        <dbReference type="PROSITE" id="PS50110"/>
    </source>
</evidence>
<evidence type="ECO:0000256" key="3">
    <source>
        <dbReference type="ARBA" id="ARBA00022553"/>
    </source>
</evidence>
<comment type="subcellular location">
    <subcellularLocation>
        <location evidence="1">Cytoplasm</location>
    </subcellularLocation>
</comment>
<dbReference type="PROSITE" id="PS01124">
    <property type="entry name" value="HTH_ARAC_FAMILY_2"/>
    <property type="match status" value="1"/>
</dbReference>
<evidence type="ECO:0000313" key="12">
    <source>
        <dbReference type="Proteomes" id="UP001652445"/>
    </source>
</evidence>
<dbReference type="InterPro" id="IPR020449">
    <property type="entry name" value="Tscrpt_reg_AraC-type_HTH"/>
</dbReference>
<dbReference type="InterPro" id="IPR009057">
    <property type="entry name" value="Homeodomain-like_sf"/>
</dbReference>
<dbReference type="Pfam" id="PF00072">
    <property type="entry name" value="Response_reg"/>
    <property type="match status" value="1"/>
</dbReference>
<dbReference type="SUPFAM" id="SSF52172">
    <property type="entry name" value="CheY-like"/>
    <property type="match status" value="1"/>
</dbReference>
<evidence type="ECO:0000256" key="2">
    <source>
        <dbReference type="ARBA" id="ARBA00022490"/>
    </source>
</evidence>
<feature type="domain" description="Response regulatory" evidence="10">
    <location>
        <begin position="3"/>
        <end position="120"/>
    </location>
</feature>